<dbReference type="Pfam" id="PF07727">
    <property type="entry name" value="RVT_2"/>
    <property type="match status" value="1"/>
</dbReference>
<dbReference type="CDD" id="cd09272">
    <property type="entry name" value="RNase_HI_RT_Ty1"/>
    <property type="match status" value="1"/>
</dbReference>
<organism evidence="8 9">
    <name type="scientific">Arabidopsis thaliana x Arabidopsis arenosa</name>
    <dbReference type="NCBI Taxonomy" id="1240361"/>
    <lineage>
        <taxon>Eukaryota</taxon>
        <taxon>Viridiplantae</taxon>
        <taxon>Streptophyta</taxon>
        <taxon>Embryophyta</taxon>
        <taxon>Tracheophyta</taxon>
        <taxon>Spermatophyta</taxon>
        <taxon>Magnoliopsida</taxon>
        <taxon>eudicotyledons</taxon>
        <taxon>Gunneridae</taxon>
        <taxon>Pentapetalae</taxon>
        <taxon>rosids</taxon>
        <taxon>malvids</taxon>
        <taxon>Brassicales</taxon>
        <taxon>Brassicaceae</taxon>
        <taxon>Camelineae</taxon>
        <taxon>Arabidopsis</taxon>
    </lineage>
</organism>
<accession>A0A8T1XE97</accession>
<gene>
    <name evidence="8" type="ORF">ISN45_Aa08g004940</name>
</gene>
<feature type="domain" description="CCHC-type" evidence="6">
    <location>
        <begin position="223"/>
        <end position="236"/>
    </location>
</feature>
<protein>
    <submittedName>
        <fullName evidence="8">Zinc finger CCHC-type superfamily</fullName>
    </submittedName>
</protein>
<evidence type="ECO:0000256" key="2">
    <source>
        <dbReference type="ARBA" id="ARBA00022723"/>
    </source>
</evidence>
<dbReference type="GO" id="GO:0008270">
    <property type="term" value="F:zinc ion binding"/>
    <property type="evidence" value="ECO:0007669"/>
    <property type="project" value="UniProtKB-KW"/>
</dbReference>
<dbReference type="Pfam" id="PF13976">
    <property type="entry name" value="gag_pre-integrs"/>
    <property type="match status" value="1"/>
</dbReference>
<keyword evidence="4" id="KW-0862">Zinc</keyword>
<evidence type="ECO:0000256" key="1">
    <source>
        <dbReference type="ARBA" id="ARBA00022670"/>
    </source>
</evidence>
<evidence type="ECO:0000259" key="6">
    <source>
        <dbReference type="PROSITE" id="PS50158"/>
    </source>
</evidence>
<dbReference type="InterPro" id="IPR054722">
    <property type="entry name" value="PolX-like_BBD"/>
</dbReference>
<evidence type="ECO:0000256" key="5">
    <source>
        <dbReference type="SAM" id="MobiDB-lite"/>
    </source>
</evidence>
<comment type="caution">
    <text evidence="8">The sequence shown here is derived from an EMBL/GenBank/DDBJ whole genome shotgun (WGS) entry which is preliminary data.</text>
</comment>
<dbReference type="Pfam" id="PF14223">
    <property type="entry name" value="Retrotran_gag_2"/>
    <property type="match status" value="1"/>
</dbReference>
<dbReference type="GO" id="GO:0015074">
    <property type="term" value="P:DNA integration"/>
    <property type="evidence" value="ECO:0007669"/>
    <property type="project" value="InterPro"/>
</dbReference>
<reference evidence="8 9" key="1">
    <citation type="submission" date="2020-12" db="EMBL/GenBank/DDBJ databases">
        <title>Concerted genomic and epigenomic changes stabilize Arabidopsis allopolyploids.</title>
        <authorList>
            <person name="Chen Z."/>
        </authorList>
    </citation>
    <scope>NUCLEOTIDE SEQUENCE [LARGE SCALE GENOMIC DNA]</scope>
    <source>
        <strain evidence="8">Allo738</strain>
        <tissue evidence="8">Leaf</tissue>
    </source>
</reference>
<feature type="region of interest" description="Disordered" evidence="5">
    <location>
        <begin position="192"/>
        <end position="216"/>
    </location>
</feature>
<dbReference type="Proteomes" id="UP000694240">
    <property type="component" value="Chromosome 13"/>
</dbReference>
<keyword evidence="2" id="KW-0479">Metal-binding</keyword>
<evidence type="ECO:0000313" key="9">
    <source>
        <dbReference type="Proteomes" id="UP000694240"/>
    </source>
</evidence>
<dbReference type="SMART" id="SM00343">
    <property type="entry name" value="ZnF_C2HC"/>
    <property type="match status" value="1"/>
</dbReference>
<evidence type="ECO:0000256" key="3">
    <source>
        <dbReference type="ARBA" id="ARBA00022801"/>
    </source>
</evidence>
<dbReference type="InterPro" id="IPR025724">
    <property type="entry name" value="GAG-pre-integrase_dom"/>
</dbReference>
<dbReference type="PANTHER" id="PTHR42648:SF28">
    <property type="entry name" value="TRANSPOSON-ENCODED PROTEIN WITH RIBONUCLEASE H-LIKE AND RETROVIRUS ZINC FINGER-LIKE DOMAINS"/>
    <property type="match status" value="1"/>
</dbReference>
<dbReference type="EMBL" id="JAEFBK010000013">
    <property type="protein sequence ID" value="KAG7532846.1"/>
    <property type="molecule type" value="Genomic_DNA"/>
</dbReference>
<dbReference type="PANTHER" id="PTHR42648">
    <property type="entry name" value="TRANSPOSASE, PUTATIVE-RELATED"/>
    <property type="match status" value="1"/>
</dbReference>
<feature type="region of interest" description="Disordered" evidence="5">
    <location>
        <begin position="19"/>
        <end position="41"/>
    </location>
</feature>
<evidence type="ECO:0000313" key="8">
    <source>
        <dbReference type="EMBL" id="KAG7532846.1"/>
    </source>
</evidence>
<dbReference type="InterPro" id="IPR001584">
    <property type="entry name" value="Integrase_cat-core"/>
</dbReference>
<keyword evidence="9" id="KW-1185">Reference proteome</keyword>
<name>A0A8T1XE97_9BRAS</name>
<dbReference type="InterPro" id="IPR001878">
    <property type="entry name" value="Znf_CCHC"/>
</dbReference>
<dbReference type="PROSITE" id="PS50994">
    <property type="entry name" value="INTEGRASE"/>
    <property type="match status" value="1"/>
</dbReference>
<dbReference type="Pfam" id="PF00665">
    <property type="entry name" value="rve"/>
    <property type="match status" value="1"/>
</dbReference>
<dbReference type="InterPro" id="IPR013103">
    <property type="entry name" value="RVT_2"/>
</dbReference>
<proteinExistence type="predicted"/>
<feature type="domain" description="Integrase catalytic" evidence="7">
    <location>
        <begin position="463"/>
        <end position="638"/>
    </location>
</feature>
<keyword evidence="3" id="KW-0378">Hydrolase</keyword>
<keyword evidence="4" id="KW-0863">Zinc-finger</keyword>
<evidence type="ECO:0000256" key="4">
    <source>
        <dbReference type="PROSITE-ProRule" id="PRU00047"/>
    </source>
</evidence>
<keyword evidence="1" id="KW-0645">Protease</keyword>
<feature type="region of interest" description="Disordered" evidence="5">
    <location>
        <begin position="734"/>
        <end position="775"/>
    </location>
</feature>
<dbReference type="PROSITE" id="PS50158">
    <property type="entry name" value="ZF_CCHC"/>
    <property type="match status" value="1"/>
</dbReference>
<dbReference type="Pfam" id="PF25597">
    <property type="entry name" value="SH3_retrovirus"/>
    <property type="match status" value="1"/>
</dbReference>
<sequence length="1338" mass="152462">MYAHLRILGLKEALVEQAPFPPMTEEEESDPEKKKKRIEEEEERIKRSEKAMDIIFLNVGDKVLRKIDHCTTAAEAWSTLERLYLVKTLPNRVYLQLKVYNYRMQDLKSLDENIDEFLKMISDLNNLQIQVPDEVQAILILSSLPDRYEMLKETLKYGREGIRLEDVVSAAKSKELELRDTSDSKSVAEGLYVRGRSETRGGQSGNGNNNKSRSKSRDGKKICWICGKEGHYKKQCYKWIEKNKNKVQAQSSGESALAKDDAQDLVGLVASEVNLSEDQMDQNEWIMDTGCSFHMTPRKDIFIEFQEVDKGKVRMANNSSTEVKGIGKVRFVNTDGTTFVLHDVRYMPGMSRNLISMGTLEAKGCEFKAADGILKVIKGCTVFMKGVRKASLYVLQAEAKKSEAMVAESGNQDLDQTQVWHSRLGHVGQKGLDVLAKKGCFGKDKVSGLKFCEDCVFGKTHKVSFGPAQHVTKDKFDYVHSDLWGSPNVPHSLGKCQYFLSLTDDWSRKVWIYFLRSKDEAFEKFVQWKKMVEVQSERKVKRLRTDNGLEFCNHKFNDYCKQEGMVRHRTCTYTPQQNGVAERLNRTIMNKVRSMLSESGLGQKFWAEAASTSVYLINRSPSSAIDFQIPEERWTSAVPDLSGLRRFGCLVFAHSDEGKLNPRAKKGIFTGYPEGVKRFRVWLLDDQKCIISRNVVFRESVMYKEVIAQEQSGKSFNPVHLLTDDVTCEIAGKNRSTGDLAQGGVMDQDREASPGQSNVEGTTETETQSSEDHQIAIHRPRRQIIQPIRLQDYVTDEAELEEIAGYAYMVTEDGGKPEPGSFQEAMENPDKDKWILASDEEMDSLIKNKTWVLVERDKKQKPIGCKWVFKRKAGIAGVEGPRFKARLVAKGYSQKEGVDYQEIFSPVVKHVTIRFFLSMVAHFDMELQQMDVKTAFLHGYLDETIYMEQPEGYVDERYPDRVCLLQRSLYGLKQSPRQWNTRFNDFMESHKYERSLYDSCVYIKKLQNGEYIYLLLYVDDILIASKDKRSIEDLKALLGSEFEMKDLGEAKKILGMEIERDRSKGTLSISQEGYLLKLLGNFSMDQSKPVGTPIGVHFKLRAATDEEVRVQYESMRSIPYQSAVGSLMYSMIGTRPDLAHSVSLVCRFMSKPLKQHWQAVKWILRYIKGSLKRKLCYSSEGDFVIQGYCDSDYGADKDRRRSTSGVVFTVGGNVVSWKSSLQKVVALSSTEAEYMALTDASKEAVWLLGLMNELGFKQKTVDIYSDSQSAIALAKNAVFHERTKHIEVKYHFIRDLISDGVIQVKKIATSYNPADIFTKVVPVGILQEALEFLRVTEN</sequence>
<dbReference type="GO" id="GO:0003676">
    <property type="term" value="F:nucleic acid binding"/>
    <property type="evidence" value="ECO:0007669"/>
    <property type="project" value="InterPro"/>
</dbReference>
<dbReference type="Pfam" id="PF22936">
    <property type="entry name" value="Pol_BBD"/>
    <property type="match status" value="1"/>
</dbReference>
<dbReference type="GO" id="GO:0008233">
    <property type="term" value="F:peptidase activity"/>
    <property type="evidence" value="ECO:0007669"/>
    <property type="project" value="UniProtKB-KW"/>
</dbReference>
<dbReference type="GO" id="GO:0006508">
    <property type="term" value="P:proteolysis"/>
    <property type="evidence" value="ECO:0007669"/>
    <property type="project" value="UniProtKB-KW"/>
</dbReference>
<feature type="compositionally biased region" description="Basic and acidic residues" evidence="5">
    <location>
        <begin position="31"/>
        <end position="41"/>
    </location>
</feature>
<evidence type="ECO:0000259" key="7">
    <source>
        <dbReference type="PROSITE" id="PS50994"/>
    </source>
</evidence>
<dbReference type="InterPro" id="IPR039537">
    <property type="entry name" value="Retrotran_Ty1/copia-like"/>
</dbReference>
<dbReference type="InterPro" id="IPR057670">
    <property type="entry name" value="SH3_retrovirus"/>
</dbReference>